<dbReference type="PANTHER" id="PTHR21581">
    <property type="entry name" value="D-ALANYL-D-ALANINE CARBOXYPEPTIDASE"/>
    <property type="match status" value="1"/>
</dbReference>
<organism evidence="12 13">
    <name type="scientific">Terrabacter terrigena</name>
    <dbReference type="NCBI Taxonomy" id="574718"/>
    <lineage>
        <taxon>Bacteria</taxon>
        <taxon>Bacillati</taxon>
        <taxon>Actinomycetota</taxon>
        <taxon>Actinomycetes</taxon>
        <taxon>Micrococcales</taxon>
        <taxon>Intrasporangiaceae</taxon>
        <taxon>Terrabacter</taxon>
    </lineage>
</organism>
<evidence type="ECO:0000256" key="2">
    <source>
        <dbReference type="ARBA" id="ARBA00022729"/>
    </source>
</evidence>
<feature type="chain" id="PRO_5045418711" description="Peptidase S11 D-alanyl-D-alanine carboxypeptidase A N-terminal domain-containing protein" evidence="10">
    <location>
        <begin position="42"/>
        <end position="511"/>
    </location>
</feature>
<dbReference type="PRINTS" id="PR00725">
    <property type="entry name" value="DADACBPTASE1"/>
</dbReference>
<dbReference type="InterPro" id="IPR012338">
    <property type="entry name" value="Beta-lactam/transpept-like"/>
</dbReference>
<dbReference type="SUPFAM" id="SSF56601">
    <property type="entry name" value="beta-lactamase/transpeptidase-like"/>
    <property type="match status" value="1"/>
</dbReference>
<evidence type="ECO:0000256" key="4">
    <source>
        <dbReference type="ARBA" id="ARBA00022960"/>
    </source>
</evidence>
<comment type="similarity">
    <text evidence="1 7">Belongs to the peptidase S11 family.</text>
</comment>
<dbReference type="PANTHER" id="PTHR21581:SF33">
    <property type="entry name" value="D-ALANYL-D-ALANINE CARBOXYPEPTIDASE DACB"/>
    <property type="match status" value="1"/>
</dbReference>
<evidence type="ECO:0000256" key="8">
    <source>
        <dbReference type="SAM" id="MobiDB-lite"/>
    </source>
</evidence>
<evidence type="ECO:0000256" key="5">
    <source>
        <dbReference type="ARBA" id="ARBA00022984"/>
    </source>
</evidence>
<keyword evidence="2 10" id="KW-0732">Signal</keyword>
<reference evidence="13" key="1">
    <citation type="journal article" date="2019" name="Int. J. Syst. Evol. Microbiol.">
        <title>The Global Catalogue of Microorganisms (GCM) 10K type strain sequencing project: providing services to taxonomists for standard genome sequencing and annotation.</title>
        <authorList>
            <consortium name="The Broad Institute Genomics Platform"/>
            <consortium name="The Broad Institute Genome Sequencing Center for Infectious Disease"/>
            <person name="Wu L."/>
            <person name="Ma J."/>
        </authorList>
    </citation>
    <scope>NUCLEOTIDE SEQUENCE [LARGE SCALE GENOMIC DNA]</scope>
    <source>
        <strain evidence="13">CCUG 57508</strain>
    </source>
</reference>
<feature type="region of interest" description="Disordered" evidence="8">
    <location>
        <begin position="420"/>
        <end position="468"/>
    </location>
</feature>
<feature type="region of interest" description="Disordered" evidence="8">
    <location>
        <begin position="50"/>
        <end position="120"/>
    </location>
</feature>
<keyword evidence="4" id="KW-0133">Cell shape</keyword>
<keyword evidence="5" id="KW-0573">Peptidoglycan synthesis</keyword>
<keyword evidence="9" id="KW-1133">Transmembrane helix</keyword>
<dbReference type="Proteomes" id="UP001597046">
    <property type="component" value="Unassembled WGS sequence"/>
</dbReference>
<evidence type="ECO:0000256" key="10">
    <source>
        <dbReference type="SAM" id="SignalP"/>
    </source>
</evidence>
<keyword evidence="6" id="KW-0961">Cell wall biogenesis/degradation</keyword>
<dbReference type="InterPro" id="IPR018044">
    <property type="entry name" value="Peptidase_S11"/>
</dbReference>
<keyword evidence="9" id="KW-0472">Membrane</keyword>
<feature type="compositionally biased region" description="Gly residues" evidence="8">
    <location>
        <begin position="441"/>
        <end position="458"/>
    </location>
</feature>
<evidence type="ECO:0000256" key="7">
    <source>
        <dbReference type="RuleBase" id="RU004016"/>
    </source>
</evidence>
<evidence type="ECO:0000259" key="11">
    <source>
        <dbReference type="Pfam" id="PF00768"/>
    </source>
</evidence>
<gene>
    <name evidence="12" type="ORF">ACFQ2V_09285</name>
</gene>
<protein>
    <recommendedName>
        <fullName evidence="11">Peptidase S11 D-alanyl-D-alanine carboxypeptidase A N-terminal domain-containing protein</fullName>
    </recommendedName>
</protein>
<evidence type="ECO:0000256" key="9">
    <source>
        <dbReference type="SAM" id="Phobius"/>
    </source>
</evidence>
<dbReference type="InterPro" id="IPR001967">
    <property type="entry name" value="Peptidase_S11_N"/>
</dbReference>
<feature type="compositionally biased region" description="Low complexity" evidence="8">
    <location>
        <begin position="459"/>
        <end position="468"/>
    </location>
</feature>
<dbReference type="EMBL" id="JBHTKH010000005">
    <property type="protein sequence ID" value="MFD1054494.1"/>
    <property type="molecule type" value="Genomic_DNA"/>
</dbReference>
<keyword evidence="13" id="KW-1185">Reference proteome</keyword>
<evidence type="ECO:0000256" key="1">
    <source>
        <dbReference type="ARBA" id="ARBA00007164"/>
    </source>
</evidence>
<dbReference type="Gene3D" id="3.40.710.10">
    <property type="entry name" value="DD-peptidase/beta-lactamase superfamily"/>
    <property type="match status" value="1"/>
</dbReference>
<feature type="domain" description="Peptidase S11 D-alanyl-D-alanine carboxypeptidase A N-terminal" evidence="11">
    <location>
        <begin position="159"/>
        <end position="389"/>
    </location>
</feature>
<proteinExistence type="inferred from homology"/>
<feature type="compositionally biased region" description="Low complexity" evidence="8">
    <location>
        <begin position="100"/>
        <end position="119"/>
    </location>
</feature>
<keyword evidence="9" id="KW-0812">Transmembrane</keyword>
<name>A0ABW3MY72_9MICO</name>
<feature type="transmembrane region" description="Helical" evidence="9">
    <location>
        <begin position="478"/>
        <end position="502"/>
    </location>
</feature>
<keyword evidence="3" id="KW-0378">Hydrolase</keyword>
<sequence>MTPRDRARRRPWTTTVAGATLSALGLTLAVTTPYAVPAASAAPLPRVAGSRPQVMPQAGPTCAPWQTSTTVPPGVVLKPRVFPGDERGTPAVPPKPAPSAPRTAGKPATPVTPATPAKPRVVCRNAPPAPFPHAAWEPETVVGGSRLAGTGVVVDAPDAAAPPEVYDVSYVLADLDSGEILAAKSPHAWLRPASTLKTLTALTLLPMLDPRRVVVASEEAQSAAGTRVGILAGNRYPVGSLVDAMLMFSANDAVYALADAAGGYERTVQLMNAKATEIGAHDTVTVDLSGLDEGGQRSSAYDLALIGRDAMRLPSFRAAIAKRDAVFPGGKDRYGKVWPAFHVYNINDLLTHYPGAIGIKPGRTDRAQHTFIGAATRGGRSLVVAQMGSVTGSWKPTAALLDWGFANADRITPVGRLVEPGEAAAPTPAPTVPALPTDGPDGPGDGAAGAAPTGGAGATGTPPATAAPATRETAYNRMLSLVALGAVGLVVTTGAVLLAVVLRRRRRARVR</sequence>
<evidence type="ECO:0000256" key="6">
    <source>
        <dbReference type="ARBA" id="ARBA00023316"/>
    </source>
</evidence>
<dbReference type="Pfam" id="PF00768">
    <property type="entry name" value="Peptidase_S11"/>
    <property type="match status" value="1"/>
</dbReference>
<dbReference type="RefSeq" id="WP_386052395.1">
    <property type="nucleotide sequence ID" value="NZ_JBHTKH010000005.1"/>
</dbReference>
<evidence type="ECO:0000313" key="13">
    <source>
        <dbReference type="Proteomes" id="UP001597046"/>
    </source>
</evidence>
<accession>A0ABW3MY72</accession>
<feature type="signal peptide" evidence="10">
    <location>
        <begin position="1"/>
        <end position="41"/>
    </location>
</feature>
<evidence type="ECO:0000313" key="12">
    <source>
        <dbReference type="EMBL" id="MFD1054494.1"/>
    </source>
</evidence>
<comment type="caution">
    <text evidence="12">The sequence shown here is derived from an EMBL/GenBank/DDBJ whole genome shotgun (WGS) entry which is preliminary data.</text>
</comment>
<evidence type="ECO:0000256" key="3">
    <source>
        <dbReference type="ARBA" id="ARBA00022801"/>
    </source>
</evidence>